<comment type="subunit">
    <text evidence="4">Homohexamer; trimer of dimers.</text>
</comment>
<dbReference type="SUPFAM" id="SSF55718">
    <property type="entry name" value="SCP-like"/>
    <property type="match status" value="1"/>
</dbReference>
<evidence type="ECO:0000313" key="6">
    <source>
        <dbReference type="EMBL" id="GAA1379142.1"/>
    </source>
</evidence>
<sequence>MSAEHDVAVLTDPADRRAAYEVFRRTLHRGPVPEADWESHGQSPDEHWLGVRGADGELVGSAFSFPSRLTLPGGGRIDAAAVSAVGVRADHTRAGRLTALMRTQLGAARDRGDAAAVLRASEAAIYGRFGYGIASRGNHVQVAARPQWRPDAPAPGRVRMLGATEAGKLLPELQDRLAGSRPGAITRNARWWRRGIDPGGESAAEYRGIAVHTGPDGDDGFVVWGVRDGKRFGEDEIVVHDLWAGSPSATSGLWRFLTGIDLSTGVLAWARPRDEDLDLMLADPRLHRIVGRGDDLWLRIVDVPAALGARSWGDGDPVVLRLHDPLFDDAGTWRLGPDGAVAAGGALPDLECGLESLAQAFLGDRPPSALVAAGRWTEHTAGAGATADALFAVPGPAPWSGTFF</sequence>
<keyword evidence="2 4" id="KW-0808">Transferase</keyword>
<accession>A0ABN1XGC4</accession>
<feature type="binding site" evidence="4">
    <location>
        <begin position="85"/>
        <end position="87"/>
    </location>
    <ligand>
        <name>acetyl-CoA</name>
        <dbReference type="ChEBI" id="CHEBI:57288"/>
    </ligand>
</feature>
<dbReference type="Pfam" id="PF17668">
    <property type="entry name" value="Acetyltransf_17"/>
    <property type="match status" value="1"/>
</dbReference>
<dbReference type="InterPro" id="IPR041380">
    <property type="entry name" value="Acetyltransf_17"/>
</dbReference>
<dbReference type="InterPro" id="IPR051554">
    <property type="entry name" value="Acetyltransferase_Eis"/>
</dbReference>
<evidence type="ECO:0000256" key="3">
    <source>
        <dbReference type="ARBA" id="ARBA00023315"/>
    </source>
</evidence>
<protein>
    <submittedName>
        <fullName evidence="6">GNAT family N-acetyltransferase</fullName>
    </submittedName>
</protein>
<feature type="binding site" evidence="4">
    <location>
        <begin position="121"/>
        <end position="122"/>
    </location>
    <ligand>
        <name>acetyl-CoA</name>
        <dbReference type="ChEBI" id="CHEBI:57288"/>
    </ligand>
</feature>
<evidence type="ECO:0000313" key="7">
    <source>
        <dbReference type="Proteomes" id="UP001501414"/>
    </source>
</evidence>
<feature type="active site" description="Proton donor" evidence="4">
    <location>
        <position position="126"/>
    </location>
</feature>
<proteinExistence type="inferred from homology"/>
<dbReference type="InterPro" id="IPR036527">
    <property type="entry name" value="SCP2_sterol-bd_dom_sf"/>
</dbReference>
<dbReference type="PANTHER" id="PTHR37817">
    <property type="entry name" value="N-ACETYLTRANSFERASE EIS"/>
    <property type="match status" value="1"/>
</dbReference>
<dbReference type="Proteomes" id="UP001501414">
    <property type="component" value="Unassembled WGS sequence"/>
</dbReference>
<dbReference type="InterPro" id="IPR000182">
    <property type="entry name" value="GNAT_dom"/>
</dbReference>
<reference evidence="6 7" key="1">
    <citation type="journal article" date="2019" name="Int. J. Syst. Evol. Microbiol.">
        <title>The Global Catalogue of Microorganisms (GCM) 10K type strain sequencing project: providing services to taxonomists for standard genome sequencing and annotation.</title>
        <authorList>
            <consortium name="The Broad Institute Genomics Platform"/>
            <consortium name="The Broad Institute Genome Sequencing Center for Infectious Disease"/>
            <person name="Wu L."/>
            <person name="Ma J."/>
        </authorList>
    </citation>
    <scope>NUCLEOTIDE SEQUENCE [LARGE SCALE GENOMIC DNA]</scope>
    <source>
        <strain evidence="6 7">JCM 11896</strain>
    </source>
</reference>
<feature type="active site" description="Proton acceptor; via carboxylate" evidence="4">
    <location>
        <position position="404"/>
    </location>
</feature>
<comment type="caution">
    <text evidence="6">The sequence shown here is derived from an EMBL/GenBank/DDBJ whole genome shotgun (WGS) entry which is preliminary data.</text>
</comment>
<organism evidence="6 7">
    <name type="scientific">Pseudonocardia kongjuensis</name>
    <dbReference type="NCBI Taxonomy" id="102227"/>
    <lineage>
        <taxon>Bacteria</taxon>
        <taxon>Bacillati</taxon>
        <taxon>Actinomycetota</taxon>
        <taxon>Actinomycetes</taxon>
        <taxon>Pseudonocardiales</taxon>
        <taxon>Pseudonocardiaceae</taxon>
        <taxon>Pseudonocardia</taxon>
    </lineage>
</organism>
<comment type="similarity">
    <text evidence="1 4">Belongs to the acetyltransferase Eis family.</text>
</comment>
<dbReference type="RefSeq" id="WP_344017523.1">
    <property type="nucleotide sequence ID" value="NZ_BAAAJK010000001.1"/>
</dbReference>
<dbReference type="InterPro" id="IPR025559">
    <property type="entry name" value="Eis_dom"/>
</dbReference>
<gene>
    <name evidence="6" type="ORF">GCM10009613_01340</name>
</gene>
<dbReference type="Gene3D" id="3.30.1050.10">
    <property type="entry name" value="SCP2 sterol-binding domain"/>
    <property type="match status" value="1"/>
</dbReference>
<feature type="domain" description="N-acetyltransferase" evidence="5">
    <location>
        <begin position="7"/>
        <end position="171"/>
    </location>
</feature>
<evidence type="ECO:0000256" key="2">
    <source>
        <dbReference type="ARBA" id="ARBA00022679"/>
    </source>
</evidence>
<dbReference type="PROSITE" id="PS51186">
    <property type="entry name" value="GNAT"/>
    <property type="match status" value="1"/>
</dbReference>
<dbReference type="SUPFAM" id="SSF55729">
    <property type="entry name" value="Acyl-CoA N-acyltransferases (Nat)"/>
    <property type="match status" value="1"/>
</dbReference>
<dbReference type="PANTHER" id="PTHR37817:SF1">
    <property type="entry name" value="N-ACETYLTRANSFERASE EIS"/>
    <property type="match status" value="1"/>
</dbReference>
<name>A0ABN1XGC4_9PSEU</name>
<dbReference type="InterPro" id="IPR016181">
    <property type="entry name" value="Acyl_CoA_acyltransferase"/>
</dbReference>
<dbReference type="EMBL" id="BAAAJK010000001">
    <property type="protein sequence ID" value="GAA1379142.1"/>
    <property type="molecule type" value="Genomic_DNA"/>
</dbReference>
<evidence type="ECO:0000259" key="5">
    <source>
        <dbReference type="PROSITE" id="PS51186"/>
    </source>
</evidence>
<dbReference type="Pfam" id="PF13530">
    <property type="entry name" value="SCP2_2"/>
    <property type="match status" value="1"/>
</dbReference>
<keyword evidence="3 4" id="KW-0012">Acyltransferase</keyword>
<dbReference type="HAMAP" id="MF_01812">
    <property type="entry name" value="Eis"/>
    <property type="match status" value="1"/>
</dbReference>
<dbReference type="InterPro" id="IPR022902">
    <property type="entry name" value="NAcTrfase_Eis"/>
</dbReference>
<evidence type="ECO:0000256" key="1">
    <source>
        <dbReference type="ARBA" id="ARBA00009213"/>
    </source>
</evidence>
<dbReference type="Gene3D" id="3.40.630.30">
    <property type="match status" value="2"/>
</dbReference>
<dbReference type="Pfam" id="PF13527">
    <property type="entry name" value="Acetyltransf_9"/>
    <property type="match status" value="1"/>
</dbReference>
<evidence type="ECO:0000256" key="4">
    <source>
        <dbReference type="HAMAP-Rule" id="MF_01812"/>
    </source>
</evidence>
<feature type="binding site" evidence="4">
    <location>
        <begin position="93"/>
        <end position="98"/>
    </location>
    <ligand>
        <name>acetyl-CoA</name>
        <dbReference type="ChEBI" id="CHEBI:57288"/>
    </ligand>
</feature>
<keyword evidence="7" id="KW-1185">Reference proteome</keyword>